<feature type="compositionally biased region" description="Low complexity" evidence="6">
    <location>
        <begin position="367"/>
        <end position="384"/>
    </location>
</feature>
<dbReference type="PANTHER" id="PTHR10015:SF427">
    <property type="entry name" value="HEAT SHOCK FACTOR PROTEIN"/>
    <property type="match status" value="1"/>
</dbReference>
<dbReference type="AlphaFoldDB" id="A0AAV5GNM2"/>
<feature type="region of interest" description="Disordered" evidence="6">
    <location>
        <begin position="1"/>
        <end position="28"/>
    </location>
</feature>
<dbReference type="Pfam" id="PF00447">
    <property type="entry name" value="HSF_DNA-bind"/>
    <property type="match status" value="1"/>
</dbReference>
<keyword evidence="9" id="KW-1185">Reference proteome</keyword>
<evidence type="ECO:0000313" key="9">
    <source>
        <dbReference type="Proteomes" id="UP001342314"/>
    </source>
</evidence>
<feature type="region of interest" description="Disordered" evidence="6">
    <location>
        <begin position="361"/>
        <end position="415"/>
    </location>
</feature>
<evidence type="ECO:0000256" key="2">
    <source>
        <dbReference type="ARBA" id="ARBA00006403"/>
    </source>
</evidence>
<feature type="compositionally biased region" description="Pro residues" evidence="6">
    <location>
        <begin position="515"/>
        <end position="529"/>
    </location>
</feature>
<feature type="region of interest" description="Disordered" evidence="6">
    <location>
        <begin position="577"/>
        <end position="598"/>
    </location>
</feature>
<dbReference type="InterPro" id="IPR000232">
    <property type="entry name" value="HSF_DNA-bd"/>
</dbReference>
<dbReference type="GO" id="GO:0003700">
    <property type="term" value="F:DNA-binding transcription factor activity"/>
    <property type="evidence" value="ECO:0007669"/>
    <property type="project" value="InterPro"/>
</dbReference>
<dbReference type="InterPro" id="IPR036388">
    <property type="entry name" value="WH-like_DNA-bd_sf"/>
</dbReference>
<feature type="compositionally biased region" description="Low complexity" evidence="6">
    <location>
        <begin position="391"/>
        <end position="402"/>
    </location>
</feature>
<dbReference type="EMBL" id="BQKY01000007">
    <property type="protein sequence ID" value="GJN90859.1"/>
    <property type="molecule type" value="Genomic_DNA"/>
</dbReference>
<comment type="caution">
    <text evidence="8">The sequence shown here is derived from an EMBL/GenBank/DDBJ whole genome shotgun (WGS) entry which is preliminary data.</text>
</comment>
<organism evidence="8 9">
    <name type="scientific">Rhodotorula paludigena</name>
    <dbReference type="NCBI Taxonomy" id="86838"/>
    <lineage>
        <taxon>Eukaryota</taxon>
        <taxon>Fungi</taxon>
        <taxon>Dikarya</taxon>
        <taxon>Basidiomycota</taxon>
        <taxon>Pucciniomycotina</taxon>
        <taxon>Microbotryomycetes</taxon>
        <taxon>Sporidiobolales</taxon>
        <taxon>Sporidiobolaceae</taxon>
        <taxon>Rhodotorula</taxon>
    </lineage>
</organism>
<reference evidence="8 9" key="1">
    <citation type="submission" date="2021-12" db="EMBL/GenBank/DDBJ databases">
        <title>High titer production of polyol ester of fatty acids by Rhodotorula paludigena BS15 towards product separation-free biomass refinery.</title>
        <authorList>
            <person name="Mano J."/>
            <person name="Ono H."/>
            <person name="Tanaka T."/>
            <person name="Naito K."/>
            <person name="Sushida H."/>
            <person name="Ike M."/>
            <person name="Tokuyasu K."/>
            <person name="Kitaoka M."/>
        </authorList>
    </citation>
    <scope>NUCLEOTIDE SEQUENCE [LARGE SCALE GENOMIC DNA]</scope>
    <source>
        <strain evidence="8 9">BS15</strain>
    </source>
</reference>
<evidence type="ECO:0000256" key="6">
    <source>
        <dbReference type="SAM" id="MobiDB-lite"/>
    </source>
</evidence>
<proteinExistence type="inferred from homology"/>
<feature type="region of interest" description="Disordered" evidence="6">
    <location>
        <begin position="428"/>
        <end position="547"/>
    </location>
</feature>
<feature type="compositionally biased region" description="Polar residues" evidence="6">
    <location>
        <begin position="170"/>
        <end position="189"/>
    </location>
</feature>
<feature type="region of interest" description="Disordered" evidence="6">
    <location>
        <begin position="271"/>
        <end position="334"/>
    </location>
</feature>
<evidence type="ECO:0000256" key="1">
    <source>
        <dbReference type="ARBA" id="ARBA00004123"/>
    </source>
</evidence>
<evidence type="ECO:0000256" key="4">
    <source>
        <dbReference type="ARBA" id="ARBA00023242"/>
    </source>
</evidence>
<feature type="domain" description="HSF-type DNA-binding" evidence="7">
    <location>
        <begin position="29"/>
        <end position="137"/>
    </location>
</feature>
<dbReference type="InterPro" id="IPR036390">
    <property type="entry name" value="WH_DNA-bd_sf"/>
</dbReference>
<comment type="similarity">
    <text evidence="2 5">Belongs to the HSF family.</text>
</comment>
<evidence type="ECO:0000256" key="3">
    <source>
        <dbReference type="ARBA" id="ARBA00023125"/>
    </source>
</evidence>
<sequence length="598" mass="62021">MSEPLQLASPHAGAGAVGAAPPAPAHKPKRSQFIEKLHQLLESPYDASALHWCADGGSFEITTDDGRARTALSPQFDFNSLSSFIRQLSYYNFKRLSDRRRSVERRVATSASFIVFSHPTGFFIRGDNTQLDGIIRKARVRSANKRRGSVASTTSNDDAPSPTGYGDGQSDFQQPLPSYSDVSSLQQLPYGQGGSAQRHYQPPTLPPEAYAAWRGHPPPWVGTTTSGDNGRYSVSSASSTGSTAPSASSLYTAPGYAPSPFFSPARRSSLSDYRVGGVPPGTKELEPHPPAGYPPPLPSPLGLHAANASDYSFPTAPYSPPTQQSGGALPADWYNGTVPPTSSVPSGLAVSFDPARRASFASHSTNPYASDPSSSYVSSSPAFSMTLPPMQQQQQQSKLPHHPFNPAPAHLPPHLAPAQKLAPSALYSAAPDDSATHSYAPAHATPQNHHFLSTSPAPSASSASTVAQHALDHRPSFPHLSAPGLPVHLGGTASSPSHGFAAPPQQQQQQQQSQAPPPSYANSPYVPPPLHDRSAGASPAPGTAGVKPVAAGGGAAWAAPTAAMPQGAHGVFAGWAGFGSVGGAGGADGGGGQDGDRH</sequence>
<feature type="compositionally biased region" description="Low complexity" evidence="6">
    <location>
        <begin position="453"/>
        <end position="465"/>
    </location>
</feature>
<dbReference type="Proteomes" id="UP001342314">
    <property type="component" value="Unassembled WGS sequence"/>
</dbReference>
<feature type="region of interest" description="Disordered" evidence="6">
    <location>
        <begin position="142"/>
        <end position="248"/>
    </location>
</feature>
<feature type="compositionally biased region" description="Low complexity" evidence="6">
    <location>
        <begin position="233"/>
        <end position="248"/>
    </location>
</feature>
<dbReference type="PANTHER" id="PTHR10015">
    <property type="entry name" value="HEAT SHOCK TRANSCRIPTION FACTOR"/>
    <property type="match status" value="1"/>
</dbReference>
<dbReference type="SUPFAM" id="SSF46785">
    <property type="entry name" value="Winged helix' DNA-binding domain"/>
    <property type="match status" value="1"/>
</dbReference>
<dbReference type="GO" id="GO:0043565">
    <property type="term" value="F:sequence-specific DNA binding"/>
    <property type="evidence" value="ECO:0007669"/>
    <property type="project" value="InterPro"/>
</dbReference>
<dbReference type="Gene3D" id="1.10.10.10">
    <property type="entry name" value="Winged helix-like DNA-binding domain superfamily/Winged helix DNA-binding domain"/>
    <property type="match status" value="1"/>
</dbReference>
<dbReference type="GO" id="GO:0005634">
    <property type="term" value="C:nucleus"/>
    <property type="evidence" value="ECO:0007669"/>
    <property type="project" value="UniProtKB-SubCell"/>
</dbReference>
<evidence type="ECO:0000313" key="8">
    <source>
        <dbReference type="EMBL" id="GJN90859.1"/>
    </source>
</evidence>
<feature type="compositionally biased region" description="Low complexity" evidence="6">
    <location>
        <begin position="501"/>
        <end position="514"/>
    </location>
</feature>
<accession>A0AAV5GNM2</accession>
<gene>
    <name evidence="8" type="ORF">Rhopal_003873-T1</name>
</gene>
<feature type="compositionally biased region" description="Low complexity" evidence="6">
    <location>
        <begin position="535"/>
        <end position="547"/>
    </location>
</feature>
<keyword evidence="3" id="KW-0238">DNA-binding</keyword>
<name>A0AAV5GNM2_9BASI</name>
<feature type="compositionally biased region" description="Pro residues" evidence="6">
    <location>
        <begin position="288"/>
        <end position="299"/>
    </location>
</feature>
<keyword evidence="4" id="KW-0539">Nucleus</keyword>
<comment type="subcellular location">
    <subcellularLocation>
        <location evidence="1">Nucleus</location>
    </subcellularLocation>
</comment>
<feature type="compositionally biased region" description="Pro residues" evidence="6">
    <location>
        <begin position="403"/>
        <end position="415"/>
    </location>
</feature>
<evidence type="ECO:0000259" key="7">
    <source>
        <dbReference type="SMART" id="SM00415"/>
    </source>
</evidence>
<dbReference type="SMART" id="SM00415">
    <property type="entry name" value="HSF"/>
    <property type="match status" value="1"/>
</dbReference>
<evidence type="ECO:0000256" key="5">
    <source>
        <dbReference type="RuleBase" id="RU004020"/>
    </source>
</evidence>
<protein>
    <recommendedName>
        <fullName evidence="7">HSF-type DNA-binding domain-containing protein</fullName>
    </recommendedName>
</protein>